<comment type="caution">
    <text evidence="8">The sequence shown here is derived from an EMBL/GenBank/DDBJ whole genome shotgun (WGS) entry which is preliminary data.</text>
</comment>
<dbReference type="AlphaFoldDB" id="A0A8J3UZ68"/>
<dbReference type="InterPro" id="IPR023271">
    <property type="entry name" value="Aquaporin-like"/>
</dbReference>
<organism evidence="8 9">
    <name type="scientific">Planotetraspora thailandica</name>
    <dbReference type="NCBI Taxonomy" id="487172"/>
    <lineage>
        <taxon>Bacteria</taxon>
        <taxon>Bacillati</taxon>
        <taxon>Actinomycetota</taxon>
        <taxon>Actinomycetes</taxon>
        <taxon>Streptosporangiales</taxon>
        <taxon>Streptosporangiaceae</taxon>
        <taxon>Planotetraspora</taxon>
    </lineage>
</organism>
<evidence type="ECO:0000256" key="3">
    <source>
        <dbReference type="ARBA" id="ARBA00022692"/>
    </source>
</evidence>
<accession>A0A8J3UZ68</accession>
<evidence type="ECO:0000256" key="6">
    <source>
        <dbReference type="RuleBase" id="RU000477"/>
    </source>
</evidence>
<keyword evidence="4 7" id="KW-1133">Transmembrane helix</keyword>
<dbReference type="InterPro" id="IPR022357">
    <property type="entry name" value="MIP_CS"/>
</dbReference>
<dbReference type="InterPro" id="IPR000425">
    <property type="entry name" value="MIP"/>
</dbReference>
<evidence type="ECO:0000313" key="8">
    <source>
        <dbReference type="EMBL" id="GII54272.1"/>
    </source>
</evidence>
<feature type="transmembrane region" description="Helical" evidence="7">
    <location>
        <begin position="106"/>
        <end position="136"/>
    </location>
</feature>
<dbReference type="GO" id="GO:0016020">
    <property type="term" value="C:membrane"/>
    <property type="evidence" value="ECO:0007669"/>
    <property type="project" value="UniProtKB-SubCell"/>
</dbReference>
<evidence type="ECO:0000256" key="1">
    <source>
        <dbReference type="ARBA" id="ARBA00004141"/>
    </source>
</evidence>
<dbReference type="Pfam" id="PF00230">
    <property type="entry name" value="MIP"/>
    <property type="match status" value="1"/>
</dbReference>
<dbReference type="PANTHER" id="PTHR45724:SF13">
    <property type="entry name" value="AQUAPORIN NIP1-1-RELATED"/>
    <property type="match status" value="1"/>
</dbReference>
<keyword evidence="5 7" id="KW-0472">Membrane</keyword>
<dbReference type="Proteomes" id="UP000605992">
    <property type="component" value="Unassembled WGS sequence"/>
</dbReference>
<dbReference type="EMBL" id="BOOR01000016">
    <property type="protein sequence ID" value="GII54272.1"/>
    <property type="molecule type" value="Genomic_DNA"/>
</dbReference>
<dbReference type="PANTHER" id="PTHR45724">
    <property type="entry name" value="AQUAPORIN NIP2-1"/>
    <property type="match status" value="1"/>
</dbReference>
<feature type="transmembrane region" description="Helical" evidence="7">
    <location>
        <begin position="34"/>
        <end position="52"/>
    </location>
</feature>
<evidence type="ECO:0000313" key="9">
    <source>
        <dbReference type="Proteomes" id="UP000605992"/>
    </source>
</evidence>
<feature type="transmembrane region" description="Helical" evidence="7">
    <location>
        <begin position="188"/>
        <end position="210"/>
    </location>
</feature>
<evidence type="ECO:0000256" key="4">
    <source>
        <dbReference type="ARBA" id="ARBA00022989"/>
    </source>
</evidence>
<keyword evidence="3 6" id="KW-0812">Transmembrane</keyword>
<comment type="similarity">
    <text evidence="6">Belongs to the MIP/aquaporin (TC 1.A.8) family.</text>
</comment>
<reference evidence="8" key="1">
    <citation type="submission" date="2021-01" db="EMBL/GenBank/DDBJ databases">
        <title>Whole genome shotgun sequence of Planotetraspora thailandica NBRC 104271.</title>
        <authorList>
            <person name="Komaki H."/>
            <person name="Tamura T."/>
        </authorList>
    </citation>
    <scope>NUCLEOTIDE SEQUENCE</scope>
    <source>
        <strain evidence="8">NBRC 104271</strain>
    </source>
</reference>
<proteinExistence type="inferred from homology"/>
<feature type="transmembrane region" description="Helical" evidence="7">
    <location>
        <begin position="64"/>
        <end position="85"/>
    </location>
</feature>
<evidence type="ECO:0008006" key="10">
    <source>
        <dbReference type="Google" id="ProtNLM"/>
    </source>
</evidence>
<keyword evidence="9" id="KW-1185">Reference proteome</keyword>
<dbReference type="Gene3D" id="1.20.1080.10">
    <property type="entry name" value="Glycerol uptake facilitator protein"/>
    <property type="match status" value="1"/>
</dbReference>
<feature type="transmembrane region" description="Helical" evidence="7">
    <location>
        <begin position="230"/>
        <end position="255"/>
    </location>
</feature>
<evidence type="ECO:0000256" key="5">
    <source>
        <dbReference type="ARBA" id="ARBA00023136"/>
    </source>
</evidence>
<dbReference type="InterPro" id="IPR034294">
    <property type="entry name" value="Aquaporin_transptr"/>
</dbReference>
<comment type="subcellular location">
    <subcellularLocation>
        <location evidence="1">Membrane</location>
        <topology evidence="1">Multi-pass membrane protein</topology>
    </subcellularLocation>
</comment>
<evidence type="ECO:0000256" key="2">
    <source>
        <dbReference type="ARBA" id="ARBA00022448"/>
    </source>
</evidence>
<sequence length="268" mass="27827">MHTSCGARVAVVEATEPPDRPTPKMIAAHSGLEFLLTFALLFAVTTITRWVMGPSPIADVIPQIHLRLLLIGACVGPLLAGLILSPPGKISGAHTNPAISLAMWRLGVFPGVSVVPYIVVQLAGSMLGVLAARAVWGPVIGDPSVAYAVLRPGPGWSAPALFAAEAVSMGVIVCLVGTFLRKPRLAPLVPWLVGFLVGVAIASLGTTTGGSINPAREFGPAVISGQLDFLWVYLLAPMVGAAVAATIFLPAFYFVTGEGLPRVRRQSG</sequence>
<dbReference type="GO" id="GO:0015267">
    <property type="term" value="F:channel activity"/>
    <property type="evidence" value="ECO:0007669"/>
    <property type="project" value="InterPro"/>
</dbReference>
<dbReference type="PROSITE" id="PS00221">
    <property type="entry name" value="MIP"/>
    <property type="match status" value="1"/>
</dbReference>
<dbReference type="SUPFAM" id="SSF81338">
    <property type="entry name" value="Aquaporin-like"/>
    <property type="match status" value="1"/>
</dbReference>
<gene>
    <name evidence="8" type="ORF">Pth03_26610</name>
</gene>
<evidence type="ECO:0000256" key="7">
    <source>
        <dbReference type="SAM" id="Phobius"/>
    </source>
</evidence>
<feature type="transmembrane region" description="Helical" evidence="7">
    <location>
        <begin position="156"/>
        <end position="176"/>
    </location>
</feature>
<protein>
    <recommendedName>
        <fullName evidence="10">Aquaporin</fullName>
    </recommendedName>
</protein>
<keyword evidence="2 6" id="KW-0813">Transport</keyword>
<name>A0A8J3UZ68_9ACTN</name>
<dbReference type="PRINTS" id="PR00783">
    <property type="entry name" value="MINTRINSICP"/>
</dbReference>